<evidence type="ECO:0000313" key="1">
    <source>
        <dbReference type="EMBL" id="JAH38335.1"/>
    </source>
</evidence>
<proteinExistence type="predicted"/>
<reference evidence="1" key="1">
    <citation type="submission" date="2014-11" db="EMBL/GenBank/DDBJ databases">
        <authorList>
            <person name="Amaro Gonzalez C."/>
        </authorList>
    </citation>
    <scope>NUCLEOTIDE SEQUENCE</scope>
</reference>
<protein>
    <submittedName>
        <fullName evidence="1">Uncharacterized protein</fullName>
    </submittedName>
</protein>
<organism evidence="1">
    <name type="scientific">Anguilla anguilla</name>
    <name type="common">European freshwater eel</name>
    <name type="synonym">Muraena anguilla</name>
    <dbReference type="NCBI Taxonomy" id="7936"/>
    <lineage>
        <taxon>Eukaryota</taxon>
        <taxon>Metazoa</taxon>
        <taxon>Chordata</taxon>
        <taxon>Craniata</taxon>
        <taxon>Vertebrata</taxon>
        <taxon>Euteleostomi</taxon>
        <taxon>Actinopterygii</taxon>
        <taxon>Neopterygii</taxon>
        <taxon>Teleostei</taxon>
        <taxon>Anguilliformes</taxon>
        <taxon>Anguillidae</taxon>
        <taxon>Anguilla</taxon>
    </lineage>
</organism>
<dbReference type="EMBL" id="GBXM01070242">
    <property type="protein sequence ID" value="JAH38335.1"/>
    <property type="molecule type" value="Transcribed_RNA"/>
</dbReference>
<reference evidence="1" key="2">
    <citation type="journal article" date="2015" name="Fish Shellfish Immunol.">
        <title>Early steps in the European eel (Anguilla anguilla)-Vibrio vulnificus interaction in the gills: Role of the RtxA13 toxin.</title>
        <authorList>
            <person name="Callol A."/>
            <person name="Pajuelo D."/>
            <person name="Ebbesson L."/>
            <person name="Teles M."/>
            <person name="MacKenzie S."/>
            <person name="Amaro C."/>
        </authorList>
    </citation>
    <scope>NUCLEOTIDE SEQUENCE</scope>
</reference>
<dbReference type="AlphaFoldDB" id="A0A0E9SCD2"/>
<sequence length="34" mass="4106">MSFSICKINRKILDFWNRAFLEHLTLSILSLFTF</sequence>
<accession>A0A0E9SCD2</accession>
<name>A0A0E9SCD2_ANGAN</name>